<feature type="domain" description="L,D-TPase catalytic" evidence="11">
    <location>
        <begin position="328"/>
        <end position="437"/>
    </location>
</feature>
<dbReference type="Proteomes" id="UP000215596">
    <property type="component" value="Unassembled WGS sequence"/>
</dbReference>
<evidence type="ECO:0000313" key="12">
    <source>
        <dbReference type="EMBL" id="MUG65542.1"/>
    </source>
</evidence>
<dbReference type="GO" id="GO:0071972">
    <property type="term" value="F:peptidoglycan L,D-transpeptidase activity"/>
    <property type="evidence" value="ECO:0007669"/>
    <property type="project" value="TreeGrafter"/>
</dbReference>
<dbReference type="GO" id="GO:0018104">
    <property type="term" value="P:peptidoglycan-protein cross-linking"/>
    <property type="evidence" value="ECO:0007669"/>
    <property type="project" value="TreeGrafter"/>
</dbReference>
<keyword evidence="4" id="KW-0808">Transferase</keyword>
<dbReference type="EMBL" id="WOAA01000003">
    <property type="protein sequence ID" value="MUG65542.1"/>
    <property type="molecule type" value="Genomic_DNA"/>
</dbReference>
<keyword evidence="10" id="KW-0472">Membrane</keyword>
<dbReference type="Pfam" id="PF03734">
    <property type="entry name" value="YkuD"/>
    <property type="match status" value="1"/>
</dbReference>
<dbReference type="CDD" id="cd16913">
    <property type="entry name" value="YkuD_like"/>
    <property type="match status" value="1"/>
</dbReference>
<name>A0A268F0M8_9BACL</name>
<evidence type="ECO:0000313" key="15">
    <source>
        <dbReference type="Proteomes" id="UP000435177"/>
    </source>
</evidence>
<dbReference type="EMBL" id="NPBY01000015">
    <property type="protein sequence ID" value="PAD78927.1"/>
    <property type="molecule type" value="Genomic_DNA"/>
</dbReference>
<feature type="active site" description="Proton donor/acceptor" evidence="9">
    <location>
        <position position="397"/>
    </location>
</feature>
<dbReference type="InterPro" id="IPR005490">
    <property type="entry name" value="LD_TPept_cat_dom"/>
</dbReference>
<evidence type="ECO:0000256" key="1">
    <source>
        <dbReference type="ARBA" id="ARBA00004752"/>
    </source>
</evidence>
<evidence type="ECO:0000256" key="8">
    <source>
        <dbReference type="ARBA" id="ARBA00023316"/>
    </source>
</evidence>
<feature type="active site" description="Nucleophile" evidence="9">
    <location>
        <position position="413"/>
    </location>
</feature>
<dbReference type="InterPro" id="IPR038063">
    <property type="entry name" value="Transpep_catalytic_dom"/>
</dbReference>
<evidence type="ECO:0000256" key="7">
    <source>
        <dbReference type="ARBA" id="ARBA00022984"/>
    </source>
</evidence>
<dbReference type="GO" id="GO:0008360">
    <property type="term" value="P:regulation of cell shape"/>
    <property type="evidence" value="ECO:0007669"/>
    <property type="project" value="UniProtKB-UniRule"/>
</dbReference>
<protein>
    <submittedName>
        <fullName evidence="12 13">L,D-transpeptidase</fullName>
    </submittedName>
</protein>
<comment type="caution">
    <text evidence="13">The sequence shown here is derived from an EMBL/GenBank/DDBJ whole genome shotgun (WGS) entry which is preliminary data.</text>
</comment>
<evidence type="ECO:0000313" key="13">
    <source>
        <dbReference type="EMBL" id="PAD78927.1"/>
    </source>
</evidence>
<evidence type="ECO:0000256" key="9">
    <source>
        <dbReference type="PROSITE-ProRule" id="PRU01373"/>
    </source>
</evidence>
<sequence>MKNSLYLKRYVEMHPDNKMAWYLLGKEYEQAGEQGKANYCYNRAEEVYEAFELSKVPSDIWKNYEARLLQMEKEREKRRRRMRRMLLALMLLLLAFIPAVKAPGVPSSPEEILASINSLELADPGADREAASPSRRGPLFTAVAAKAQAAGAGGGPESTGPLPALLSSPDQLPPWSVALGMERSGDWLRWSRDMPRLYGVHRASSGAIAIEPYEGAAAECVCEPADSSSLKQAAAKWADLQLETAVLSEAASQFRARHGRLPHSLDELTQPFPDNWLAGRSPAMEAMFDPLMEHLAGLAGRPEEDGGEAPLGQWGTSPDGLPYFTEPLEVIIDRKHHRLAVVSGSILIRNYEVGLGGAKTPLGQFQIDVKVVNPNGTTKGPYGTRGMQLSDTDYAIHGTYDLDSIGANESEGCIRMSIADVEELFDLVPMGTPVKIQDGGLPGERLVPKERFKLKLAKGQQNPSEEYHWLD</sequence>
<dbReference type="SUPFAM" id="SSF141523">
    <property type="entry name" value="L,D-transpeptidase catalytic domain-like"/>
    <property type="match status" value="1"/>
</dbReference>
<dbReference type="SUPFAM" id="SSF48452">
    <property type="entry name" value="TPR-like"/>
    <property type="match status" value="1"/>
</dbReference>
<dbReference type="GO" id="GO:0005576">
    <property type="term" value="C:extracellular region"/>
    <property type="evidence" value="ECO:0007669"/>
    <property type="project" value="TreeGrafter"/>
</dbReference>
<accession>A0A268F0M8</accession>
<evidence type="ECO:0000256" key="6">
    <source>
        <dbReference type="ARBA" id="ARBA00022960"/>
    </source>
</evidence>
<dbReference type="PANTHER" id="PTHR30582:SF24">
    <property type="entry name" value="L,D-TRANSPEPTIDASE ERFK_SRFK-RELATED"/>
    <property type="match status" value="1"/>
</dbReference>
<keyword evidence="10" id="KW-1133">Transmembrane helix</keyword>
<organism evidence="13 14">
    <name type="scientific">Paenibacillus campinasensis</name>
    <dbReference type="NCBI Taxonomy" id="66347"/>
    <lineage>
        <taxon>Bacteria</taxon>
        <taxon>Bacillati</taxon>
        <taxon>Bacillota</taxon>
        <taxon>Bacilli</taxon>
        <taxon>Bacillales</taxon>
        <taxon>Paenibacillaceae</taxon>
        <taxon>Paenibacillus</taxon>
    </lineage>
</organism>
<comment type="pathway">
    <text evidence="1 9">Cell wall biogenesis; peptidoglycan biosynthesis.</text>
</comment>
<evidence type="ECO:0000256" key="2">
    <source>
        <dbReference type="ARBA" id="ARBA00005992"/>
    </source>
</evidence>
<evidence type="ECO:0000256" key="4">
    <source>
        <dbReference type="ARBA" id="ARBA00022679"/>
    </source>
</evidence>
<dbReference type="PANTHER" id="PTHR30582">
    <property type="entry name" value="L,D-TRANSPEPTIDASE"/>
    <property type="match status" value="1"/>
</dbReference>
<evidence type="ECO:0000256" key="10">
    <source>
        <dbReference type="SAM" id="Phobius"/>
    </source>
</evidence>
<keyword evidence="7 9" id="KW-0573">Peptidoglycan synthesis</keyword>
<keyword evidence="5" id="KW-0378">Hydrolase</keyword>
<dbReference type="GO" id="GO:0071555">
    <property type="term" value="P:cell wall organization"/>
    <property type="evidence" value="ECO:0007669"/>
    <property type="project" value="UniProtKB-UniRule"/>
</dbReference>
<keyword evidence="3" id="KW-0328">Glycosyltransferase</keyword>
<dbReference type="InterPro" id="IPR050979">
    <property type="entry name" value="LD-transpeptidase"/>
</dbReference>
<dbReference type="Proteomes" id="UP000435177">
    <property type="component" value="Unassembled WGS sequence"/>
</dbReference>
<keyword evidence="8 9" id="KW-0961">Cell wall biogenesis/degradation</keyword>
<evidence type="ECO:0000313" key="14">
    <source>
        <dbReference type="Proteomes" id="UP000215596"/>
    </source>
</evidence>
<dbReference type="Gene3D" id="2.40.440.10">
    <property type="entry name" value="L,D-transpeptidase catalytic domain-like"/>
    <property type="match status" value="1"/>
</dbReference>
<keyword evidence="6 9" id="KW-0133">Cell shape</keyword>
<evidence type="ECO:0000256" key="5">
    <source>
        <dbReference type="ARBA" id="ARBA00022801"/>
    </source>
</evidence>
<dbReference type="AlphaFoldDB" id="A0A268F0M8"/>
<dbReference type="Gene3D" id="1.25.40.10">
    <property type="entry name" value="Tetratricopeptide repeat domain"/>
    <property type="match status" value="1"/>
</dbReference>
<feature type="transmembrane region" description="Helical" evidence="10">
    <location>
        <begin position="85"/>
        <end position="104"/>
    </location>
</feature>
<dbReference type="OrthoDB" id="9787225at2"/>
<keyword evidence="15" id="KW-1185">Reference proteome</keyword>
<dbReference type="UniPathway" id="UPA00219"/>
<dbReference type="InterPro" id="IPR011990">
    <property type="entry name" value="TPR-like_helical_dom_sf"/>
</dbReference>
<evidence type="ECO:0000259" key="11">
    <source>
        <dbReference type="PROSITE" id="PS52029"/>
    </source>
</evidence>
<reference evidence="12 15" key="2">
    <citation type="submission" date="2019-11" db="EMBL/GenBank/DDBJ databases">
        <title>Draft genome sequences of five Paenibacillus species of dairy origin.</title>
        <authorList>
            <person name="Olajide A.M."/>
            <person name="Chen S."/>
            <person name="Lapointe G."/>
        </authorList>
    </citation>
    <scope>NUCLEOTIDE SEQUENCE [LARGE SCALE GENOMIC DNA]</scope>
    <source>
        <strain evidence="12 15">3CS1</strain>
    </source>
</reference>
<dbReference type="GO" id="GO:0016757">
    <property type="term" value="F:glycosyltransferase activity"/>
    <property type="evidence" value="ECO:0007669"/>
    <property type="project" value="UniProtKB-KW"/>
</dbReference>
<dbReference type="RefSeq" id="WP_095264014.1">
    <property type="nucleotide sequence ID" value="NZ_NPBY01000015.1"/>
</dbReference>
<dbReference type="PROSITE" id="PS52029">
    <property type="entry name" value="LD_TPASE"/>
    <property type="match status" value="1"/>
</dbReference>
<reference evidence="13 14" key="1">
    <citation type="submission" date="2017-07" db="EMBL/GenBank/DDBJ databases">
        <title>Isolation and whole genome analysis of endospore-forming bacteria from heroin.</title>
        <authorList>
            <person name="Kalinowski J."/>
            <person name="Ahrens B."/>
            <person name="Al-Dilaimi A."/>
            <person name="Winkler A."/>
            <person name="Wibberg D."/>
            <person name="Schleenbecker U."/>
            <person name="Ruckert C."/>
            <person name="Wolfel R."/>
            <person name="Grass G."/>
        </authorList>
    </citation>
    <scope>NUCLEOTIDE SEQUENCE [LARGE SCALE GENOMIC DNA]</scope>
    <source>
        <strain evidence="13 14">7537-G1</strain>
    </source>
</reference>
<proteinExistence type="inferred from homology"/>
<gene>
    <name evidence="13" type="ORF">CHH67_05620</name>
    <name evidence="12" type="ORF">GNP94_05910</name>
</gene>
<keyword evidence="10" id="KW-0812">Transmembrane</keyword>
<evidence type="ECO:0000256" key="3">
    <source>
        <dbReference type="ARBA" id="ARBA00022676"/>
    </source>
</evidence>
<comment type="similarity">
    <text evidence="2">Belongs to the YkuD family.</text>
</comment>